<comment type="similarity">
    <text evidence="1">Belongs to the PPP phosphatase family.</text>
</comment>
<evidence type="ECO:0000313" key="3">
    <source>
        <dbReference type="Proteomes" id="UP000887569"/>
    </source>
</evidence>
<dbReference type="PROSITE" id="PS00125">
    <property type="entry name" value="SER_THR_PHOSPHATASE"/>
    <property type="match status" value="1"/>
</dbReference>
<dbReference type="InterPro" id="IPR006186">
    <property type="entry name" value="Ser/Thr-sp_prot-phosphatase"/>
</dbReference>
<evidence type="ECO:0000313" key="4">
    <source>
        <dbReference type="WBParaSite" id="PgR010_g010_t01"/>
    </source>
</evidence>
<dbReference type="EC" id="3.1.3.16" evidence="1"/>
<dbReference type="PANTHER" id="PTHR11668:SF10">
    <property type="entry name" value="SERINE_THREONINE-PROTEIN PHOSPHATASE"/>
    <property type="match status" value="1"/>
</dbReference>
<dbReference type="PANTHER" id="PTHR11668">
    <property type="entry name" value="SERINE/THREONINE PROTEIN PHOSPHATASE"/>
    <property type="match status" value="1"/>
</dbReference>
<dbReference type="InterPro" id="IPR029052">
    <property type="entry name" value="Metallo-depent_PP-like"/>
</dbReference>
<dbReference type="InterPro" id="IPR050341">
    <property type="entry name" value="PP1_catalytic_subunit"/>
</dbReference>
<accession>A0A915AK73</accession>
<dbReference type="SUPFAM" id="SSF56300">
    <property type="entry name" value="Metallo-dependent phosphatases"/>
    <property type="match status" value="1"/>
</dbReference>
<keyword evidence="1" id="KW-0378">Hydrolase</keyword>
<dbReference type="SMART" id="SM00156">
    <property type="entry name" value="PP2Ac"/>
    <property type="match status" value="1"/>
</dbReference>
<dbReference type="AlphaFoldDB" id="A0A915AK73"/>
<comment type="catalytic activity">
    <reaction evidence="1">
        <text>O-phospho-L-threonyl-[protein] + H2O = L-threonyl-[protein] + phosphate</text>
        <dbReference type="Rhea" id="RHEA:47004"/>
        <dbReference type="Rhea" id="RHEA-COMP:11060"/>
        <dbReference type="Rhea" id="RHEA-COMP:11605"/>
        <dbReference type="ChEBI" id="CHEBI:15377"/>
        <dbReference type="ChEBI" id="CHEBI:30013"/>
        <dbReference type="ChEBI" id="CHEBI:43474"/>
        <dbReference type="ChEBI" id="CHEBI:61977"/>
        <dbReference type="EC" id="3.1.3.16"/>
    </reaction>
</comment>
<name>A0A915AK73_PARUN</name>
<dbReference type="GO" id="GO:0005634">
    <property type="term" value="C:nucleus"/>
    <property type="evidence" value="ECO:0007669"/>
    <property type="project" value="TreeGrafter"/>
</dbReference>
<dbReference type="GO" id="GO:0005737">
    <property type="term" value="C:cytoplasm"/>
    <property type="evidence" value="ECO:0007669"/>
    <property type="project" value="TreeGrafter"/>
</dbReference>
<feature type="domain" description="Serine/threonine specific protein phosphatases" evidence="2">
    <location>
        <begin position="222"/>
        <end position="227"/>
    </location>
</feature>
<dbReference type="Pfam" id="PF00149">
    <property type="entry name" value="Metallophos"/>
    <property type="match status" value="1"/>
</dbReference>
<dbReference type="Gene3D" id="3.60.21.10">
    <property type="match status" value="1"/>
</dbReference>
<protein>
    <recommendedName>
        <fullName evidence="1">Serine/threonine-protein phosphatase</fullName>
        <ecNumber evidence="1">3.1.3.16</ecNumber>
    </recommendedName>
</protein>
<keyword evidence="3" id="KW-1185">Reference proteome</keyword>
<dbReference type="InterPro" id="IPR004843">
    <property type="entry name" value="Calcineurin-like_PHP"/>
</dbReference>
<dbReference type="PRINTS" id="PR00114">
    <property type="entry name" value="STPHPHTASE"/>
</dbReference>
<sequence>SYGLTPVCMSMVGKSKRQLMTRDEISKPGGSLRLALTQSSHSSMNYGLIESSAMFPLTDVEPSISALKAPTNVSNPSSRIDAVAMASNNEGFKRPWLDELPPDQLLDDMNYAEFLDRHFEHVKPGVHRVKYALAELSTLIRDASVILQNENTLLEVRPPITICGDVHGQFNDLINIFLLLGQPPWKRYLFLGDYVDRGGMQLECICLLLAYKVLYPDRVYLLRGNHECARVNKRYGFYDDCIRVFRQANGVILWEKFQRLFNLMPVAAVIDAKIFCMHGGLSPSLHSFEDIRKTMKPLRNPCKGLITDLLWADPDSDVVNWHVSSRGSGFYFGEQVIMETCETLGVDLIVRAHQMCLGGFCMFPSKKLITIFSAPSYSNNFFNASSVIQVDQHLKCRLAAFVPKKQDSIERVKTKQQLWELEVEAQGSGDISQFGSSDPPIRKN</sequence>
<dbReference type="GO" id="GO:0004722">
    <property type="term" value="F:protein serine/threonine phosphatase activity"/>
    <property type="evidence" value="ECO:0007669"/>
    <property type="project" value="UniProtKB-EC"/>
</dbReference>
<organism evidence="3 4">
    <name type="scientific">Parascaris univalens</name>
    <name type="common">Nematode worm</name>
    <dbReference type="NCBI Taxonomy" id="6257"/>
    <lineage>
        <taxon>Eukaryota</taxon>
        <taxon>Metazoa</taxon>
        <taxon>Ecdysozoa</taxon>
        <taxon>Nematoda</taxon>
        <taxon>Chromadorea</taxon>
        <taxon>Rhabditida</taxon>
        <taxon>Spirurina</taxon>
        <taxon>Ascaridomorpha</taxon>
        <taxon>Ascaridoidea</taxon>
        <taxon>Ascarididae</taxon>
        <taxon>Parascaris</taxon>
    </lineage>
</organism>
<evidence type="ECO:0000256" key="1">
    <source>
        <dbReference type="RuleBase" id="RU004273"/>
    </source>
</evidence>
<reference evidence="4" key="1">
    <citation type="submission" date="2022-11" db="UniProtKB">
        <authorList>
            <consortium name="WormBaseParasite"/>
        </authorList>
    </citation>
    <scope>IDENTIFICATION</scope>
</reference>
<evidence type="ECO:0000259" key="2">
    <source>
        <dbReference type="PROSITE" id="PS00125"/>
    </source>
</evidence>
<proteinExistence type="inferred from homology"/>
<dbReference type="Proteomes" id="UP000887569">
    <property type="component" value="Unplaced"/>
</dbReference>
<dbReference type="WBParaSite" id="PgR010_g010_t01">
    <property type="protein sequence ID" value="PgR010_g010_t01"/>
    <property type="gene ID" value="PgR010_g010"/>
</dbReference>